<evidence type="ECO:0000256" key="2">
    <source>
        <dbReference type="ARBA" id="ARBA00041112"/>
    </source>
</evidence>
<dbReference type="AlphaFoldDB" id="A0A182HJY4"/>
<name>A0A182HJY4_ANOAR</name>
<dbReference type="EnsemblMetazoa" id="AARA001559-RA">
    <property type="protein sequence ID" value="AARA001559-PA"/>
    <property type="gene ID" value="AARA001559"/>
</dbReference>
<dbReference type="SUPFAM" id="SSF54637">
    <property type="entry name" value="Thioesterase/thiol ester dehydrase-isomerase"/>
    <property type="match status" value="1"/>
</dbReference>
<dbReference type="VEuPathDB" id="VectorBase:AARA001559"/>
<dbReference type="Proteomes" id="UP000075840">
    <property type="component" value="Unassembled WGS sequence"/>
</dbReference>
<organism evidence="4 5">
    <name type="scientific">Anopheles arabiensis</name>
    <name type="common">Mosquito</name>
    <dbReference type="NCBI Taxonomy" id="7173"/>
    <lineage>
        <taxon>Eukaryota</taxon>
        <taxon>Metazoa</taxon>
        <taxon>Ecdysozoa</taxon>
        <taxon>Arthropoda</taxon>
        <taxon>Hexapoda</taxon>
        <taxon>Insecta</taxon>
        <taxon>Pterygota</taxon>
        <taxon>Neoptera</taxon>
        <taxon>Endopterygota</taxon>
        <taxon>Diptera</taxon>
        <taxon>Nematocera</taxon>
        <taxon>Culicoidea</taxon>
        <taxon>Culicidae</taxon>
        <taxon>Anophelinae</taxon>
        <taxon>Anopheles</taxon>
    </lineage>
</organism>
<comment type="similarity">
    <text evidence="1">Belongs to the THEM6 family.</text>
</comment>
<evidence type="ECO:0000256" key="1">
    <source>
        <dbReference type="ARBA" id="ARBA00038228"/>
    </source>
</evidence>
<reference evidence="4" key="1">
    <citation type="submission" date="2022-08" db="UniProtKB">
        <authorList>
            <consortium name="EnsemblMetazoa"/>
        </authorList>
    </citation>
    <scope>IDENTIFICATION</scope>
    <source>
        <strain evidence="4">Dongola</strain>
    </source>
</reference>
<evidence type="ECO:0000313" key="4">
    <source>
        <dbReference type="EnsemblMetazoa" id="AARA001559-PA"/>
    </source>
</evidence>
<protein>
    <recommendedName>
        <fullName evidence="2">Protein THEM6</fullName>
    </recommendedName>
</protein>
<dbReference type="VEuPathDB" id="VectorBase:AARA21_013085"/>
<feature type="compositionally biased region" description="Low complexity" evidence="3">
    <location>
        <begin position="530"/>
        <end position="542"/>
    </location>
</feature>
<dbReference type="PANTHER" id="PTHR12475:SF4">
    <property type="entry name" value="PROTEIN THEM6"/>
    <property type="match status" value="1"/>
</dbReference>
<feature type="compositionally biased region" description="Low complexity" evidence="3">
    <location>
        <begin position="114"/>
        <end position="133"/>
    </location>
</feature>
<dbReference type="VEuPathDB" id="VectorBase:AARA21_013004"/>
<dbReference type="Gene3D" id="3.10.129.10">
    <property type="entry name" value="Hotdog Thioesterase"/>
    <property type="match status" value="1"/>
</dbReference>
<feature type="region of interest" description="Disordered" evidence="3">
    <location>
        <begin position="1"/>
        <end position="428"/>
    </location>
</feature>
<evidence type="ECO:0000313" key="5">
    <source>
        <dbReference type="Proteomes" id="UP000075840"/>
    </source>
</evidence>
<keyword evidence="5" id="KW-1185">Reference proteome</keyword>
<feature type="compositionally biased region" description="Low complexity" evidence="3">
    <location>
        <begin position="27"/>
        <end position="39"/>
    </location>
</feature>
<feature type="compositionally biased region" description="Polar residues" evidence="3">
    <location>
        <begin position="134"/>
        <end position="151"/>
    </location>
</feature>
<feature type="compositionally biased region" description="Gly residues" evidence="3">
    <location>
        <begin position="67"/>
        <end position="76"/>
    </location>
</feature>
<dbReference type="PANTHER" id="PTHR12475">
    <property type="match status" value="1"/>
</dbReference>
<dbReference type="EMBL" id="APCN01002223">
    <property type="status" value="NOT_ANNOTATED_CDS"/>
    <property type="molecule type" value="Genomic_DNA"/>
</dbReference>
<feature type="compositionally biased region" description="Gly residues" evidence="3">
    <location>
        <begin position="40"/>
        <end position="57"/>
    </location>
</feature>
<feature type="compositionally biased region" description="Polar residues" evidence="3">
    <location>
        <begin position="191"/>
        <end position="200"/>
    </location>
</feature>
<feature type="compositionally biased region" description="Polar residues" evidence="3">
    <location>
        <begin position="1"/>
        <end position="18"/>
    </location>
</feature>
<proteinExistence type="inferred from homology"/>
<feature type="compositionally biased region" description="Polar residues" evidence="3">
    <location>
        <begin position="383"/>
        <end position="392"/>
    </location>
</feature>
<dbReference type="CDD" id="cd00586">
    <property type="entry name" value="4HBT"/>
    <property type="match status" value="1"/>
</dbReference>
<feature type="compositionally biased region" description="Low complexity" evidence="3">
    <location>
        <begin position="163"/>
        <end position="180"/>
    </location>
</feature>
<feature type="region of interest" description="Disordered" evidence="3">
    <location>
        <begin position="464"/>
        <end position="547"/>
    </location>
</feature>
<accession>A0A182HJY4</accession>
<sequence length="766" mass="82523">MSLQVSNQTTSGRRTPQVYQGFGNMPAGATTTPTATNGSGTTGAGGSVGRAAKGGGAKQSQIPVAIGSGGGFGTPGNDGTVPQTAVVYPGTAGATDGSSGQKQVQLDHMYGMKQQQQQPAASANSATNRSATNGSQLAASVEKNGTSQRKNSTGEGGTKKTETAAASQQQQQQQPSVPAAEGTAKVRDSPRSSGRAQQKQTVEEAAPANKTMETPQQPKSEKTTNLESSLLTEKTLKGFCSDGEEMESLLLEPWDMEEGSATPSRSSAAKSKMPKAAPQAQARVSPFKASGKTQPKPSGGTATAEPEQTAGSPNKKTAAAAAAAGDESEKNRSPKVDAPSTPTAGESLIGRPLRSISGRRSTRPISDIKFTHPRRSTADPHNDSISSMNVTVGSEIGSDSMLLRTPGSATRKRKDMTPESTSDEPVIDSPKRARLDFSGFLGMVATPVTMLKNRLSRVKLQSTPRALAVDEEDASKVVTAEATTTTASVTPQKEADGAGAMDVDVVAGKGAEKSDDATAPVADGQKEGAEGQQQQQESSSSVAEDDEVEVKIVTDQPQQPKQWCSKQWYNMWSLAVFVALLYAVCDVNYFIRTFFTVVHVLLLPGRVKVTDKHTIYGFCTTQDVDFLLNHMNNGRYLRELDFCRFYWYGRTRFWPLGNAKNLLQGECMVRYRRMLPIFKAYKVETQLVWWDDRSIYFEHKFITLHDGFIRTVAYSRQRAIGVNLLEYVQQFPECRERPEQPAVLKGWIESNEASSQQLRNESICLM</sequence>
<dbReference type="InterPro" id="IPR029069">
    <property type="entry name" value="HotDog_dom_sf"/>
</dbReference>
<dbReference type="Pfam" id="PF13279">
    <property type="entry name" value="4HBT_2"/>
    <property type="match status" value="1"/>
</dbReference>
<feature type="compositionally biased region" description="Low complexity" evidence="3">
    <location>
        <begin position="263"/>
        <end position="283"/>
    </location>
</feature>
<dbReference type="InterPro" id="IPR051490">
    <property type="entry name" value="THEM6_lcsJ_thioesterase"/>
</dbReference>
<feature type="compositionally biased region" description="Low complexity" evidence="3">
    <location>
        <begin position="477"/>
        <end position="490"/>
    </location>
</feature>
<evidence type="ECO:0000256" key="3">
    <source>
        <dbReference type="SAM" id="MobiDB-lite"/>
    </source>
</evidence>